<dbReference type="GO" id="GO:0006552">
    <property type="term" value="P:L-leucine catabolic process"/>
    <property type="evidence" value="ECO:0007669"/>
    <property type="project" value="TreeGrafter"/>
</dbReference>
<dbReference type="InterPro" id="IPR000891">
    <property type="entry name" value="PYR_CT"/>
</dbReference>
<evidence type="ECO:0000256" key="2">
    <source>
        <dbReference type="ARBA" id="ARBA00022723"/>
    </source>
</evidence>
<protein>
    <submittedName>
        <fullName evidence="5">Hydroxymethylglutaryl-CoA lyase</fullName>
    </submittedName>
</protein>
<evidence type="ECO:0000256" key="1">
    <source>
        <dbReference type="ARBA" id="ARBA00009405"/>
    </source>
</evidence>
<dbReference type="AlphaFoldDB" id="A0AAW9S403"/>
<keyword evidence="6" id="KW-1185">Reference proteome</keyword>
<dbReference type="PANTHER" id="PTHR42738">
    <property type="entry name" value="HYDROXYMETHYLGLUTARYL-COA LYASE"/>
    <property type="match status" value="1"/>
</dbReference>
<proteinExistence type="inferred from homology"/>
<dbReference type="RefSeq" id="WP_346821396.1">
    <property type="nucleotide sequence ID" value="NZ_JBDKWZ010000006.1"/>
</dbReference>
<gene>
    <name evidence="5" type="ORF">AAG747_11900</name>
</gene>
<reference evidence="5 6" key="1">
    <citation type="submission" date="2024-04" db="EMBL/GenBank/DDBJ databases">
        <title>Novel genus in family Flammeovirgaceae.</title>
        <authorList>
            <person name="Nguyen T.H."/>
            <person name="Vuong T.Q."/>
            <person name="Le H."/>
            <person name="Kim S.-G."/>
        </authorList>
    </citation>
    <scope>NUCLEOTIDE SEQUENCE [LARGE SCALE GENOMIC DNA]</scope>
    <source>
        <strain evidence="5 6">JCM 23209</strain>
    </source>
</reference>
<dbReference type="Gene3D" id="3.20.20.70">
    <property type="entry name" value="Aldolase class I"/>
    <property type="match status" value="1"/>
</dbReference>
<dbReference type="GO" id="GO:0004419">
    <property type="term" value="F:hydroxymethylglutaryl-CoA lyase activity"/>
    <property type="evidence" value="ECO:0007669"/>
    <property type="project" value="TreeGrafter"/>
</dbReference>
<organism evidence="5 6">
    <name type="scientific">Rapidithrix thailandica</name>
    <dbReference type="NCBI Taxonomy" id="413964"/>
    <lineage>
        <taxon>Bacteria</taxon>
        <taxon>Pseudomonadati</taxon>
        <taxon>Bacteroidota</taxon>
        <taxon>Cytophagia</taxon>
        <taxon>Cytophagales</taxon>
        <taxon>Flammeovirgaceae</taxon>
        <taxon>Rapidithrix</taxon>
    </lineage>
</organism>
<accession>A0AAW9S403</accession>
<comment type="caution">
    <text evidence="5">The sequence shown here is derived from an EMBL/GenBank/DDBJ whole genome shotgun (WGS) entry which is preliminary data.</text>
</comment>
<keyword evidence="2" id="KW-0479">Metal-binding</keyword>
<evidence type="ECO:0000256" key="3">
    <source>
        <dbReference type="ARBA" id="ARBA00023239"/>
    </source>
</evidence>
<dbReference type="Proteomes" id="UP001403385">
    <property type="component" value="Unassembled WGS sequence"/>
</dbReference>
<comment type="similarity">
    <text evidence="1">Belongs to the HMG-CoA lyase family.</text>
</comment>
<evidence type="ECO:0000259" key="4">
    <source>
        <dbReference type="PROSITE" id="PS50991"/>
    </source>
</evidence>
<dbReference type="EMBL" id="JBDKWZ010000006">
    <property type="protein sequence ID" value="MEN7548618.1"/>
    <property type="molecule type" value="Genomic_DNA"/>
</dbReference>
<sequence>MKIIECPRDALQGIHTFIPTSQKIRYLNALLKIGFDTIDFGSFVSPKAIPQMQDTAAVLQQLDLSATTSKLLAIIANLRGAHQAASYEEISYLGFPLSISEQFQQRNTRKSIAIAFKELAQIQEVCQQNNKLLVVYLSMGFGNPYGEAYHPDIVVEFVQKLASLQVQVISLADTIGSARPELIQSLYSQLLPAYPSIEFGAHLHAQPKDALKNIEAVFTAGCQRIDGALGGLGGCPMAKDVLVGNIATETILALLETQNEPFAYNRQAFAEAQQIKDEIVRFSQA</sequence>
<dbReference type="InterPro" id="IPR043594">
    <property type="entry name" value="HMGL"/>
</dbReference>
<dbReference type="InterPro" id="IPR013785">
    <property type="entry name" value="Aldolase_TIM"/>
</dbReference>
<dbReference type="GO" id="GO:0046951">
    <property type="term" value="P:ketone body biosynthetic process"/>
    <property type="evidence" value="ECO:0007669"/>
    <property type="project" value="TreeGrafter"/>
</dbReference>
<dbReference type="GO" id="GO:0046872">
    <property type="term" value="F:metal ion binding"/>
    <property type="evidence" value="ECO:0007669"/>
    <property type="project" value="UniProtKB-KW"/>
</dbReference>
<dbReference type="SUPFAM" id="SSF51569">
    <property type="entry name" value="Aldolase"/>
    <property type="match status" value="1"/>
</dbReference>
<dbReference type="PROSITE" id="PS50991">
    <property type="entry name" value="PYR_CT"/>
    <property type="match status" value="1"/>
</dbReference>
<evidence type="ECO:0000313" key="6">
    <source>
        <dbReference type="Proteomes" id="UP001403385"/>
    </source>
</evidence>
<dbReference type="PANTHER" id="PTHR42738:SF7">
    <property type="entry name" value="HYDROXYMETHYLGLUTARYL-COA LYASE"/>
    <property type="match status" value="1"/>
</dbReference>
<feature type="domain" description="Pyruvate carboxyltransferase" evidence="4">
    <location>
        <begin position="1"/>
        <end position="270"/>
    </location>
</feature>
<evidence type="ECO:0000313" key="5">
    <source>
        <dbReference type="EMBL" id="MEN7548618.1"/>
    </source>
</evidence>
<dbReference type="CDD" id="cd07938">
    <property type="entry name" value="DRE_TIM_HMGL"/>
    <property type="match status" value="1"/>
</dbReference>
<name>A0AAW9S403_9BACT</name>
<dbReference type="Pfam" id="PF00682">
    <property type="entry name" value="HMGL-like"/>
    <property type="match status" value="1"/>
</dbReference>
<keyword evidence="3 5" id="KW-0456">Lyase</keyword>